<dbReference type="AlphaFoldDB" id="A0A168FJK8"/>
<reference evidence="1 2" key="1">
    <citation type="journal article" date="2016" name="Genome Biol. Evol.">
        <title>Divergent and convergent evolution of fungal pathogenicity.</title>
        <authorList>
            <person name="Shang Y."/>
            <person name="Xiao G."/>
            <person name="Zheng P."/>
            <person name="Cen K."/>
            <person name="Zhan S."/>
            <person name="Wang C."/>
        </authorList>
    </citation>
    <scope>NUCLEOTIDE SEQUENCE [LARGE SCALE GENOMIC DNA]</scope>
    <source>
        <strain evidence="1 2">RCEF 1005</strain>
    </source>
</reference>
<evidence type="ECO:0008006" key="3">
    <source>
        <dbReference type="Google" id="ProtNLM"/>
    </source>
</evidence>
<accession>A0A168FJK8</accession>
<gene>
    <name evidence="1" type="ORF">LEL_07262</name>
</gene>
<dbReference type="STRING" id="1081108.A0A168FJK8"/>
<dbReference type="OrthoDB" id="2320332at2759"/>
<proteinExistence type="predicted"/>
<dbReference type="InterPro" id="IPR023393">
    <property type="entry name" value="START-like_dom_sf"/>
</dbReference>
<keyword evidence="2" id="KW-1185">Reference proteome</keyword>
<dbReference type="Proteomes" id="UP000076881">
    <property type="component" value="Unassembled WGS sequence"/>
</dbReference>
<dbReference type="SUPFAM" id="SSF55961">
    <property type="entry name" value="Bet v1-like"/>
    <property type="match status" value="1"/>
</dbReference>
<name>A0A168FJK8_CORDF</name>
<dbReference type="Pfam" id="PF08982">
    <property type="entry name" value="AtaL"/>
    <property type="match status" value="1"/>
</dbReference>
<protein>
    <recommendedName>
        <fullName evidence="3">DUF1857-domain-containing protein</fullName>
    </recommendedName>
</protein>
<organism evidence="1 2">
    <name type="scientific">Akanthomyces lecanii RCEF 1005</name>
    <dbReference type="NCBI Taxonomy" id="1081108"/>
    <lineage>
        <taxon>Eukaryota</taxon>
        <taxon>Fungi</taxon>
        <taxon>Dikarya</taxon>
        <taxon>Ascomycota</taxon>
        <taxon>Pezizomycotina</taxon>
        <taxon>Sordariomycetes</taxon>
        <taxon>Hypocreomycetidae</taxon>
        <taxon>Hypocreales</taxon>
        <taxon>Cordycipitaceae</taxon>
        <taxon>Akanthomyces</taxon>
        <taxon>Cordyceps confragosa</taxon>
    </lineage>
</organism>
<sequence length="159" mass="17979">MAILYYAATAPINPAGAEPVLTPAQVWEGLRRKVRHADQFVPPITSCIVDKEEDNVVHRRVIFEGSKEMSEVCTELAPHRVDFRLEDGTEIENILSSGPSGDETDLYLTYSFKWKFPKIERGSTEERDMLAEQQKNARDAVQSSIKVIREMISDGRLKA</sequence>
<dbReference type="EMBL" id="AZHF01000005">
    <property type="protein sequence ID" value="OAA75274.1"/>
    <property type="molecule type" value="Genomic_DNA"/>
</dbReference>
<evidence type="ECO:0000313" key="1">
    <source>
        <dbReference type="EMBL" id="OAA75274.1"/>
    </source>
</evidence>
<evidence type="ECO:0000313" key="2">
    <source>
        <dbReference type="Proteomes" id="UP000076881"/>
    </source>
</evidence>
<comment type="caution">
    <text evidence="1">The sequence shown here is derived from an EMBL/GenBank/DDBJ whole genome shotgun (WGS) entry which is preliminary data.</text>
</comment>
<dbReference type="Gene3D" id="3.30.530.20">
    <property type="match status" value="1"/>
</dbReference>
<dbReference type="InterPro" id="IPR015075">
    <property type="entry name" value="AtaL"/>
</dbReference>